<dbReference type="PRINTS" id="PR00786">
    <property type="entry name" value="NEPRILYSIN"/>
</dbReference>
<reference evidence="11 12" key="1">
    <citation type="submission" date="2019-04" db="EMBL/GenBank/DDBJ databases">
        <title>High contiguity whole genome sequence and gene annotation resource for two Venturia nashicola isolates.</title>
        <authorList>
            <person name="Prokchorchik M."/>
            <person name="Won K."/>
            <person name="Lee Y."/>
            <person name="Choi E.D."/>
            <person name="Segonzac C."/>
            <person name="Sohn K.H."/>
        </authorList>
    </citation>
    <scope>NUCLEOTIDE SEQUENCE [LARGE SCALE GENOMIC DNA]</scope>
    <source>
        <strain evidence="11 12">PRI2</strain>
    </source>
</reference>
<dbReference type="Proteomes" id="UP000298493">
    <property type="component" value="Unassembled WGS sequence"/>
</dbReference>
<proteinExistence type="inferred from homology"/>
<accession>A0A4Z1PEJ3</accession>
<dbReference type="Gene3D" id="3.40.390.10">
    <property type="entry name" value="Collagenase (Catalytic Domain)"/>
    <property type="match status" value="1"/>
</dbReference>
<feature type="domain" description="Peptidase M13 N-terminal" evidence="10">
    <location>
        <begin position="62"/>
        <end position="459"/>
    </location>
</feature>
<dbReference type="STRING" id="86259.A0A4Z1PEJ3"/>
<sequence>MFPIWYASLIVFVVAVSALPNKNYRAARGIDNGSTTCTSAKCVEFAKTVKSALAPNYLTVDPCADFSTYACDGWRQTHTLATGSPVIDMFTIMEENNEKILRSILDGEFVKETTFPKSDRVIARDNFNKMKTSYTSCMDEAAIKKAGIMPLRKLLDGFELLYPVKSGSSGTNSSSSNQELTNVLIWLAQRTTPTFINIAVAPDLKNPQASISMVSVDNGIPGSYYNNETIMTNYTNTLVQMYRIVWDREESRTGSSNTSARYLETAKKVIKLERQLIKASNSNESDTSNTLADLDKAIPQISITNLLNAQAPTTYTIKSINGQLAYLKRLSTILTSTSREVLHAYFQTSIIRTFASKLDKIYNEPLNRFRNISGDDFYSPPTERWKVCLGEVQDNLDYILASAFLDKAFSPEAKVLSDRVVGSILEALTSRLGGLDWMTNSTKTVAKQKLATIISDLGYLTSNPNVIDAADIRAFYKNITITTSYFDNSVEYSKSQARKTWDSLLTGDLWDVSRMRITSATAFYARNDHRIVIPAGIMQVPMFSPDLPEYVSYGDLGSIIGHELTHSVDAGAQEFGTDGSSIRWWDNTTTAGYEKKANCFIKQYSNYTFKNEKGGLAKVNGQNTLQENLADCGGISSSYQAWKKLEKKRPNAGLPGLETFTPDQLFFLSYARTWCAVVDSKLVGLDQKFDVHSPREARILATLSNSRGFREAFGCKVKEPTCELW</sequence>
<keyword evidence="7" id="KW-0482">Metalloprotease</keyword>
<feature type="chain" id="PRO_5021369542" evidence="8">
    <location>
        <begin position="19"/>
        <end position="725"/>
    </location>
</feature>
<evidence type="ECO:0000256" key="1">
    <source>
        <dbReference type="ARBA" id="ARBA00001947"/>
    </source>
</evidence>
<dbReference type="GO" id="GO:0016485">
    <property type="term" value="P:protein processing"/>
    <property type="evidence" value="ECO:0007669"/>
    <property type="project" value="TreeGrafter"/>
</dbReference>
<keyword evidence="3" id="KW-0645">Protease</keyword>
<dbReference type="InterPro" id="IPR018497">
    <property type="entry name" value="Peptidase_M13_C"/>
</dbReference>
<dbReference type="InterPro" id="IPR042089">
    <property type="entry name" value="Peptidase_M13_dom_2"/>
</dbReference>
<evidence type="ECO:0000256" key="7">
    <source>
        <dbReference type="ARBA" id="ARBA00023049"/>
    </source>
</evidence>
<evidence type="ECO:0000313" key="11">
    <source>
        <dbReference type="EMBL" id="TID25899.1"/>
    </source>
</evidence>
<evidence type="ECO:0000259" key="10">
    <source>
        <dbReference type="Pfam" id="PF05649"/>
    </source>
</evidence>
<dbReference type="GO" id="GO:0046872">
    <property type="term" value="F:metal ion binding"/>
    <property type="evidence" value="ECO:0007669"/>
    <property type="project" value="UniProtKB-KW"/>
</dbReference>
<dbReference type="CDD" id="cd08662">
    <property type="entry name" value="M13"/>
    <property type="match status" value="1"/>
</dbReference>
<dbReference type="InterPro" id="IPR024079">
    <property type="entry name" value="MetalloPept_cat_dom_sf"/>
</dbReference>
<evidence type="ECO:0000256" key="2">
    <source>
        <dbReference type="ARBA" id="ARBA00007357"/>
    </source>
</evidence>
<comment type="cofactor">
    <cofactor evidence="1">
        <name>Zn(2+)</name>
        <dbReference type="ChEBI" id="CHEBI:29105"/>
    </cofactor>
</comment>
<dbReference type="InterPro" id="IPR008753">
    <property type="entry name" value="Peptidase_M13_N"/>
</dbReference>
<evidence type="ECO:0000256" key="4">
    <source>
        <dbReference type="ARBA" id="ARBA00022723"/>
    </source>
</evidence>
<keyword evidence="6" id="KW-0862">Zinc</keyword>
<protein>
    <submittedName>
        <fullName evidence="11">Putative endothelin-converting enzyme protein</fullName>
    </submittedName>
</protein>
<keyword evidence="5" id="KW-0378">Hydrolase</keyword>
<name>A0A4Z1PEJ3_9PEZI</name>
<dbReference type="SUPFAM" id="SSF55486">
    <property type="entry name" value="Metalloproteases ('zincins'), catalytic domain"/>
    <property type="match status" value="1"/>
</dbReference>
<evidence type="ECO:0000256" key="6">
    <source>
        <dbReference type="ARBA" id="ARBA00022833"/>
    </source>
</evidence>
<keyword evidence="4" id="KW-0479">Metal-binding</keyword>
<dbReference type="Pfam" id="PF05649">
    <property type="entry name" value="Peptidase_M13_N"/>
    <property type="match status" value="1"/>
</dbReference>
<gene>
    <name evidence="11" type="ORF">E6O75_ATG03762</name>
</gene>
<dbReference type="PANTHER" id="PTHR11733">
    <property type="entry name" value="ZINC METALLOPROTEASE FAMILY M13 NEPRILYSIN-RELATED"/>
    <property type="match status" value="1"/>
</dbReference>
<dbReference type="GO" id="GO:0004222">
    <property type="term" value="F:metalloendopeptidase activity"/>
    <property type="evidence" value="ECO:0007669"/>
    <property type="project" value="InterPro"/>
</dbReference>
<dbReference type="GO" id="GO:0005886">
    <property type="term" value="C:plasma membrane"/>
    <property type="evidence" value="ECO:0007669"/>
    <property type="project" value="TreeGrafter"/>
</dbReference>
<feature type="signal peptide" evidence="8">
    <location>
        <begin position="1"/>
        <end position="18"/>
    </location>
</feature>
<dbReference type="EMBL" id="SNSC02000003">
    <property type="protein sequence ID" value="TID25899.1"/>
    <property type="molecule type" value="Genomic_DNA"/>
</dbReference>
<comment type="caution">
    <text evidence="11">The sequence shown here is derived from an EMBL/GenBank/DDBJ whole genome shotgun (WGS) entry which is preliminary data.</text>
</comment>
<evidence type="ECO:0000256" key="3">
    <source>
        <dbReference type="ARBA" id="ARBA00022670"/>
    </source>
</evidence>
<dbReference type="Gene3D" id="1.10.1380.10">
    <property type="entry name" value="Neutral endopeptidase , domain2"/>
    <property type="match status" value="1"/>
</dbReference>
<dbReference type="PROSITE" id="PS51885">
    <property type="entry name" value="NEPRILYSIN"/>
    <property type="match status" value="1"/>
</dbReference>
<keyword evidence="8" id="KW-0732">Signal</keyword>
<evidence type="ECO:0000313" key="12">
    <source>
        <dbReference type="Proteomes" id="UP000298493"/>
    </source>
</evidence>
<evidence type="ECO:0000256" key="5">
    <source>
        <dbReference type="ARBA" id="ARBA00022801"/>
    </source>
</evidence>
<comment type="similarity">
    <text evidence="2">Belongs to the peptidase M13 family.</text>
</comment>
<feature type="domain" description="Peptidase M13 C-terminal" evidence="9">
    <location>
        <begin position="522"/>
        <end position="719"/>
    </location>
</feature>
<organism evidence="11 12">
    <name type="scientific">Venturia nashicola</name>
    <dbReference type="NCBI Taxonomy" id="86259"/>
    <lineage>
        <taxon>Eukaryota</taxon>
        <taxon>Fungi</taxon>
        <taxon>Dikarya</taxon>
        <taxon>Ascomycota</taxon>
        <taxon>Pezizomycotina</taxon>
        <taxon>Dothideomycetes</taxon>
        <taxon>Pleosporomycetidae</taxon>
        <taxon>Venturiales</taxon>
        <taxon>Venturiaceae</taxon>
        <taxon>Venturia</taxon>
    </lineage>
</organism>
<dbReference type="PANTHER" id="PTHR11733:SF167">
    <property type="entry name" value="FI17812P1-RELATED"/>
    <property type="match status" value="1"/>
</dbReference>
<dbReference type="InterPro" id="IPR000718">
    <property type="entry name" value="Peptidase_M13"/>
</dbReference>
<dbReference type="AlphaFoldDB" id="A0A4Z1PEJ3"/>
<keyword evidence="12" id="KW-1185">Reference proteome</keyword>
<evidence type="ECO:0000256" key="8">
    <source>
        <dbReference type="SAM" id="SignalP"/>
    </source>
</evidence>
<dbReference type="Pfam" id="PF01431">
    <property type="entry name" value="Peptidase_M13"/>
    <property type="match status" value="1"/>
</dbReference>
<evidence type="ECO:0000259" key="9">
    <source>
        <dbReference type="Pfam" id="PF01431"/>
    </source>
</evidence>